<sequence length="233" mass="26753">MSLDLENQLVKYNERNLPNTFVSLAVTLGDSNIPEHAVILIRYRTVDYIFHFPGADPPLIENITSRVDPVLFYKILDNFDTEDDSDVGAFLRQCQRICNETDITYGFIFDASTYGEDGRYLSLSGLPEIASCVGFCVNVISKYVIDFSSTYFNLDDWDDSGIEGRIAFFDQWAQEEVIKKYPSVDWSLYNAFKKRITPLEYLCSGFCSVYPITKQTIENIKPYVEREIARKLA</sequence>
<dbReference type="RefSeq" id="WP_062699332.1">
    <property type="nucleotide sequence ID" value="NZ_LJOD01000006.1"/>
</dbReference>
<dbReference type="OrthoDB" id="799238at2"/>
<comment type="caution">
    <text evidence="1">The sequence shown here is derived from an EMBL/GenBank/DDBJ whole genome shotgun (WGS) entry which is preliminary data.</text>
</comment>
<name>A0A0N0IWB1_CHRID</name>
<evidence type="ECO:0000313" key="2">
    <source>
        <dbReference type="Proteomes" id="UP000037953"/>
    </source>
</evidence>
<dbReference type="AlphaFoldDB" id="A0A0N0IWB1"/>
<reference evidence="2" key="2">
    <citation type="submission" date="2015-09" db="EMBL/GenBank/DDBJ databases">
        <title>Draft genome sequence of a multidrug-resistant Chryseobacterium indologenes isolate from Malaysia.</title>
        <authorList>
            <person name="Yu C.Y."/>
            <person name="Ang G.Y."/>
            <person name="Chan K.-G."/>
        </authorList>
    </citation>
    <scope>NUCLEOTIDE SEQUENCE [LARGE SCALE GENOMIC DNA]</scope>
    <source>
        <strain evidence="2">CI_885</strain>
    </source>
</reference>
<evidence type="ECO:0000313" key="1">
    <source>
        <dbReference type="EMBL" id="KPE51241.1"/>
    </source>
</evidence>
<accession>A0A0N0IWB1</accession>
<dbReference type="Proteomes" id="UP000037953">
    <property type="component" value="Unassembled WGS sequence"/>
</dbReference>
<organism evidence="1 2">
    <name type="scientific">Chryseobacterium indologenes</name>
    <name type="common">Flavobacterium indologenes</name>
    <dbReference type="NCBI Taxonomy" id="253"/>
    <lineage>
        <taxon>Bacteria</taxon>
        <taxon>Pseudomonadati</taxon>
        <taxon>Bacteroidota</taxon>
        <taxon>Flavobacteriia</taxon>
        <taxon>Flavobacteriales</taxon>
        <taxon>Weeksellaceae</taxon>
        <taxon>Chryseobacterium group</taxon>
        <taxon>Chryseobacterium</taxon>
    </lineage>
</organism>
<dbReference type="EMBL" id="LJOD01000006">
    <property type="protein sequence ID" value="KPE51241.1"/>
    <property type="molecule type" value="Genomic_DNA"/>
</dbReference>
<dbReference type="PATRIC" id="fig|253.9.peg.4085"/>
<protein>
    <submittedName>
        <fullName evidence="1">Uncharacterized protein</fullName>
    </submittedName>
</protein>
<reference evidence="1 2" key="1">
    <citation type="journal article" date="2015" name="Genom Data">
        <title>Draft genome sequence of a multidrug-resistant Chryseobacterium indologenes isolate from Malaysia.</title>
        <authorList>
            <person name="Yu C.Y."/>
            <person name="Ang G.Y."/>
            <person name="Cheng H.J."/>
            <person name="Cheong Y.M."/>
            <person name="Yin W.F."/>
            <person name="Chan K.G."/>
        </authorList>
    </citation>
    <scope>NUCLEOTIDE SEQUENCE [LARGE SCALE GENOMIC DNA]</scope>
    <source>
        <strain evidence="1 2">CI_885</strain>
    </source>
</reference>
<gene>
    <name evidence="1" type="ORF">AOB46_11285</name>
</gene>
<proteinExistence type="predicted"/>